<reference evidence="10 11" key="1">
    <citation type="submission" date="2016-08" db="EMBL/GenBank/DDBJ databases">
        <authorList>
            <person name="Seilhamer J.J."/>
        </authorList>
    </citation>
    <scope>NUCLEOTIDE SEQUENCE [LARGE SCALE GENOMIC DNA]</scope>
    <source>
        <strain evidence="10 11">PH27A</strain>
    </source>
</reference>
<keyword evidence="11" id="KW-1185">Reference proteome</keyword>
<feature type="binding site" evidence="8">
    <location>
        <position position="91"/>
    </location>
    <ligand>
        <name>Fe cation</name>
        <dbReference type="ChEBI" id="CHEBI:24875"/>
    </ligand>
</feature>
<feature type="binding site" evidence="7">
    <location>
        <position position="104"/>
    </location>
    <ligand>
        <name>Zn(2+)</name>
        <dbReference type="ChEBI" id="CHEBI:29105"/>
    </ligand>
</feature>
<dbReference type="RefSeq" id="WP_068997805.1">
    <property type="nucleotide sequence ID" value="NZ_MDTQ01000001.1"/>
</dbReference>
<keyword evidence="9" id="KW-0963">Cytoplasm</keyword>
<dbReference type="InterPro" id="IPR036388">
    <property type="entry name" value="WH-like_DNA-bd_sf"/>
</dbReference>
<sequence>MTDHVTTLIQQAEQLCQTSGLRLTPTRKRVLELIADMPGGAKAYDILDLLTRENPSARPPTIYRALDFLMAHGLIHRIESLNAYVSCSCPHHVQAFQLLICDECGDVQEVHDHSINIHLDRVAEDFGFATRRKTIELHGLCHVCQQSEQEQQEQPEQDH</sequence>
<evidence type="ECO:0000256" key="7">
    <source>
        <dbReference type="PIRSR" id="PIRSR602481-1"/>
    </source>
</evidence>
<name>A0A1E2V8Q8_9GAMM</name>
<keyword evidence="8 9" id="KW-0408">Iron</keyword>
<evidence type="ECO:0000256" key="4">
    <source>
        <dbReference type="ARBA" id="ARBA00023015"/>
    </source>
</evidence>
<dbReference type="Proteomes" id="UP000094291">
    <property type="component" value="Unassembled WGS sequence"/>
</dbReference>
<evidence type="ECO:0000256" key="9">
    <source>
        <dbReference type="RuleBase" id="RU364037"/>
    </source>
</evidence>
<dbReference type="OrthoDB" id="9801127at2"/>
<comment type="subunit">
    <text evidence="9">Homodimer.</text>
</comment>
<accession>A0A1E2V8Q8</accession>
<evidence type="ECO:0000256" key="6">
    <source>
        <dbReference type="ARBA" id="ARBA00023163"/>
    </source>
</evidence>
<evidence type="ECO:0000313" key="11">
    <source>
        <dbReference type="Proteomes" id="UP000094291"/>
    </source>
</evidence>
<dbReference type="Gene3D" id="3.30.1490.190">
    <property type="match status" value="1"/>
</dbReference>
<dbReference type="EMBL" id="MDTQ01000001">
    <property type="protein sequence ID" value="ODC03389.1"/>
    <property type="molecule type" value="Genomic_DNA"/>
</dbReference>
<dbReference type="GO" id="GO:0005829">
    <property type="term" value="C:cytosol"/>
    <property type="evidence" value="ECO:0007669"/>
    <property type="project" value="TreeGrafter"/>
</dbReference>
<dbReference type="CDD" id="cd07153">
    <property type="entry name" value="Fur_like"/>
    <property type="match status" value="1"/>
</dbReference>
<evidence type="ECO:0000256" key="1">
    <source>
        <dbReference type="ARBA" id="ARBA00007957"/>
    </source>
</evidence>
<dbReference type="InterPro" id="IPR002481">
    <property type="entry name" value="FUR"/>
</dbReference>
<comment type="cofactor">
    <cofactor evidence="7">
        <name>Zn(2+)</name>
        <dbReference type="ChEBI" id="CHEBI:29105"/>
    </cofactor>
    <text evidence="7">Binds 1 zinc ion per subunit.</text>
</comment>
<proteinExistence type="inferred from homology"/>
<feature type="binding site" evidence="7">
    <location>
        <position position="144"/>
    </location>
    <ligand>
        <name>Zn(2+)</name>
        <dbReference type="ChEBI" id="CHEBI:29105"/>
    </ligand>
</feature>
<comment type="caution">
    <text evidence="10">The sequence shown here is derived from an EMBL/GenBank/DDBJ whole genome shotgun (WGS) entry which is preliminary data.</text>
</comment>
<evidence type="ECO:0000313" key="10">
    <source>
        <dbReference type="EMBL" id="ODC03389.1"/>
    </source>
</evidence>
<evidence type="ECO:0000256" key="8">
    <source>
        <dbReference type="PIRSR" id="PIRSR602481-2"/>
    </source>
</evidence>
<dbReference type="InterPro" id="IPR036390">
    <property type="entry name" value="WH_DNA-bd_sf"/>
</dbReference>
<feature type="binding site" evidence="7">
    <location>
        <position position="101"/>
    </location>
    <ligand>
        <name>Zn(2+)</name>
        <dbReference type="ChEBI" id="CHEBI:29105"/>
    </ligand>
</feature>
<evidence type="ECO:0000256" key="5">
    <source>
        <dbReference type="ARBA" id="ARBA00023125"/>
    </source>
</evidence>
<dbReference type="STRING" id="197479.BFW38_07330"/>
<keyword evidence="2 9" id="KW-0678">Repressor</keyword>
<dbReference type="InterPro" id="IPR043135">
    <property type="entry name" value="Fur_C"/>
</dbReference>
<organism evidence="10 11">
    <name type="scientific">Terasakiispira papahanaumokuakeensis</name>
    <dbReference type="NCBI Taxonomy" id="197479"/>
    <lineage>
        <taxon>Bacteria</taxon>
        <taxon>Pseudomonadati</taxon>
        <taxon>Pseudomonadota</taxon>
        <taxon>Gammaproteobacteria</taxon>
        <taxon>Oceanospirillales</taxon>
        <taxon>Terasakiispira</taxon>
    </lineage>
</organism>
<dbReference type="GO" id="GO:0008270">
    <property type="term" value="F:zinc ion binding"/>
    <property type="evidence" value="ECO:0007669"/>
    <property type="project" value="TreeGrafter"/>
</dbReference>
<keyword evidence="6 9" id="KW-0804">Transcription</keyword>
<dbReference type="AlphaFoldDB" id="A0A1E2V8Q8"/>
<dbReference type="GO" id="GO:0000976">
    <property type="term" value="F:transcription cis-regulatory region binding"/>
    <property type="evidence" value="ECO:0007669"/>
    <property type="project" value="TreeGrafter"/>
</dbReference>
<evidence type="ECO:0000256" key="3">
    <source>
        <dbReference type="ARBA" id="ARBA00022833"/>
    </source>
</evidence>
<comment type="cofactor">
    <cofactor evidence="8">
        <name>Mn(2+)</name>
        <dbReference type="ChEBI" id="CHEBI:29035"/>
    </cofactor>
    <cofactor evidence="8">
        <name>Fe(2+)</name>
        <dbReference type="ChEBI" id="CHEBI:29033"/>
    </cofactor>
    <text evidence="8">Binds 1 Mn(2+) or Fe(2+) ion per subunit.</text>
</comment>
<keyword evidence="4 9" id="KW-0805">Transcription regulation</keyword>
<dbReference type="Gene3D" id="1.10.10.10">
    <property type="entry name" value="Winged helix-like DNA-binding domain superfamily/Winged helix DNA-binding domain"/>
    <property type="match status" value="1"/>
</dbReference>
<keyword evidence="5 9" id="KW-0238">DNA-binding</keyword>
<keyword evidence="7 9" id="KW-0479">Metal-binding</keyword>
<dbReference type="Pfam" id="PF01475">
    <property type="entry name" value="FUR"/>
    <property type="match status" value="1"/>
</dbReference>
<dbReference type="SUPFAM" id="SSF46785">
    <property type="entry name" value="Winged helix' DNA-binding domain"/>
    <property type="match status" value="1"/>
</dbReference>
<comment type="similarity">
    <text evidence="1 9">Belongs to the Fur family.</text>
</comment>
<comment type="subcellular location">
    <subcellularLocation>
        <location evidence="9">Cytoplasm</location>
    </subcellularLocation>
</comment>
<dbReference type="GO" id="GO:1900376">
    <property type="term" value="P:regulation of secondary metabolite biosynthetic process"/>
    <property type="evidence" value="ECO:0007669"/>
    <property type="project" value="TreeGrafter"/>
</dbReference>
<protein>
    <recommendedName>
        <fullName evidence="9">Ferric uptake regulation protein</fullName>
    </recommendedName>
</protein>
<evidence type="ECO:0000256" key="2">
    <source>
        <dbReference type="ARBA" id="ARBA00022491"/>
    </source>
</evidence>
<feature type="binding site" evidence="7">
    <location>
        <position position="141"/>
    </location>
    <ligand>
        <name>Zn(2+)</name>
        <dbReference type="ChEBI" id="CHEBI:29105"/>
    </ligand>
</feature>
<dbReference type="GO" id="GO:0045892">
    <property type="term" value="P:negative regulation of DNA-templated transcription"/>
    <property type="evidence" value="ECO:0007669"/>
    <property type="project" value="TreeGrafter"/>
</dbReference>
<dbReference type="GO" id="GO:0003700">
    <property type="term" value="F:DNA-binding transcription factor activity"/>
    <property type="evidence" value="ECO:0007669"/>
    <property type="project" value="UniProtKB-UniRule"/>
</dbReference>
<dbReference type="PANTHER" id="PTHR33202">
    <property type="entry name" value="ZINC UPTAKE REGULATION PROTEIN"/>
    <property type="match status" value="1"/>
</dbReference>
<keyword evidence="3 7" id="KW-0862">Zinc</keyword>
<dbReference type="PANTHER" id="PTHR33202:SF6">
    <property type="entry name" value="ZINC UPTAKE REGULATION PROTEIN"/>
    <property type="match status" value="1"/>
</dbReference>
<gene>
    <name evidence="9" type="primary">fur</name>
    <name evidence="10" type="ORF">BFW38_07330</name>
</gene>